<dbReference type="OMA" id="RNEIQMS"/>
<evidence type="ECO:0000313" key="4">
    <source>
        <dbReference type="EMBL" id="ECZ5738323.1"/>
    </source>
</evidence>
<dbReference type="Proteomes" id="UP000287237">
    <property type="component" value="Unassembled WGS sequence"/>
</dbReference>
<dbReference type="Proteomes" id="UP000349590">
    <property type="component" value="Unassembled WGS sequence"/>
</dbReference>
<dbReference type="EMBL" id="AAMOXJ010000014">
    <property type="protein sequence ID" value="EDJ6169455.1"/>
    <property type="molecule type" value="Genomic_DNA"/>
</dbReference>
<dbReference type="Proteomes" id="UP000865560">
    <property type="component" value="Unassembled WGS sequence"/>
</dbReference>
<evidence type="ECO:0000313" key="9">
    <source>
        <dbReference type="Proteomes" id="UP000349590"/>
    </source>
</evidence>
<dbReference type="EMBL" id="AALHBX010000011">
    <property type="protein sequence ID" value="ECZ5738323.1"/>
    <property type="molecule type" value="Genomic_DNA"/>
</dbReference>
<evidence type="ECO:0000313" key="11">
    <source>
        <dbReference type="Proteomes" id="UP000410873"/>
    </source>
</evidence>
<sequence>MYFLSTEPLASDRNEMQMSILLNMLASFMGVKSTNEDFLLCSHLKHTKQNTNENQKIDIKKLQDDFLSLLG</sequence>
<evidence type="ECO:0000313" key="10">
    <source>
        <dbReference type="Proteomes" id="UP000392616"/>
    </source>
</evidence>
<organism evidence="7 8">
    <name type="scientific">Campylobacter jejuni</name>
    <dbReference type="NCBI Taxonomy" id="197"/>
    <lineage>
        <taxon>Bacteria</taxon>
        <taxon>Pseudomonadati</taxon>
        <taxon>Campylobacterota</taxon>
        <taxon>Epsilonproteobacteria</taxon>
        <taxon>Campylobacterales</taxon>
        <taxon>Campylobacteraceae</taxon>
        <taxon>Campylobacter</taxon>
    </lineage>
</organism>
<dbReference type="EMBL" id="PRCK01000001">
    <property type="protein sequence ID" value="RTJ97025.1"/>
    <property type="molecule type" value="Genomic_DNA"/>
</dbReference>
<proteinExistence type="predicted"/>
<reference evidence="1 9" key="4">
    <citation type="submission" date="2019-04" db="EMBL/GenBank/DDBJ databases">
        <authorList>
            <consortium name="PulseNet: The National Subtyping Network for Foodborne Disease Surveillance"/>
            <person name="Tarr C.L."/>
            <person name="Trees E."/>
            <person name="Katz L.S."/>
            <person name="Carleton-Romer H.A."/>
            <person name="Stroika S."/>
            <person name="Kucerova Z."/>
            <person name="Roache K.F."/>
            <person name="Sabol A.L."/>
            <person name="Besser J."/>
            <person name="Gerner-Smidt P."/>
        </authorList>
    </citation>
    <scope>NUCLEOTIDE SEQUENCE [LARGE SCALE GENOMIC DNA]</scope>
    <source>
        <strain evidence="2 11">PNUSAC003589</strain>
        <strain evidence="1 9">PNUSAC009041</strain>
        <strain evidence="4 12">PNUSAC012091</strain>
        <strain evidence="5 13">PNUSAC012955</strain>
    </source>
</reference>
<dbReference type="Proteomes" id="UP000392616">
    <property type="component" value="Unassembled WGS sequence"/>
</dbReference>
<gene>
    <name evidence="6" type="ORF">AJY60_10070</name>
    <name evidence="3" type="ORF">B7A03_00300</name>
    <name evidence="2" type="ORF">C1418_00240</name>
    <name evidence="7" type="ORF">C3H42_02175</name>
    <name evidence="1" type="ORF">E8P16_06235</name>
    <name evidence="4" type="ORF">F8Y55_06650</name>
    <name evidence="5" type="ORF">GFF90_07610</name>
</gene>
<dbReference type="Proteomes" id="UP000482054">
    <property type="component" value="Unassembled WGS sequence"/>
</dbReference>
<dbReference type="Proteomes" id="UP000421425">
    <property type="component" value="Unassembled WGS sequence"/>
</dbReference>
<evidence type="ECO:0000313" key="2">
    <source>
        <dbReference type="EMBL" id="EAK3958278.1"/>
    </source>
</evidence>
<evidence type="ECO:0000313" key="8">
    <source>
        <dbReference type="Proteomes" id="UP000287237"/>
    </source>
</evidence>
<dbReference type="EMBL" id="AACCII010000007">
    <property type="protein sequence ID" value="EAJ9719040.1"/>
    <property type="molecule type" value="Genomic_DNA"/>
</dbReference>
<evidence type="ECO:0000313" key="1">
    <source>
        <dbReference type="EMBL" id="EAJ9719040.1"/>
    </source>
</evidence>
<name>A0A1E7NLP6_CAMJU</name>
<comment type="caution">
    <text evidence="7">The sequence shown here is derived from an EMBL/GenBank/DDBJ whole genome shotgun (WGS) entry which is preliminary data.</text>
</comment>
<evidence type="ECO:0000313" key="12">
    <source>
        <dbReference type="Proteomes" id="UP000421425"/>
    </source>
</evidence>
<dbReference type="EMBL" id="MJVJ01000126">
    <property type="protein sequence ID" value="OEV44623.1"/>
    <property type="molecule type" value="Genomic_DNA"/>
</dbReference>
<dbReference type="RefSeq" id="WP_002788282.1">
    <property type="nucleotide sequence ID" value="NZ_AP028374.1"/>
</dbReference>
<evidence type="ECO:0000313" key="5">
    <source>
        <dbReference type="EMBL" id="EDJ6169455.1"/>
    </source>
</evidence>
<evidence type="ECO:0000313" key="6">
    <source>
        <dbReference type="EMBL" id="OEV44623.1"/>
    </source>
</evidence>
<dbReference type="AlphaFoldDB" id="A0A1E7NLP6"/>
<dbReference type="EMBL" id="AACHYE010000001">
    <property type="protein sequence ID" value="EAK6412480.1"/>
    <property type="molecule type" value="Genomic_DNA"/>
</dbReference>
<reference evidence="6 14" key="1">
    <citation type="submission" date="2016-09" db="EMBL/GenBank/DDBJ databases">
        <title>Campylobacter from American crows.</title>
        <authorList>
            <person name="Weis A.M."/>
            <person name="Weimer B.C."/>
            <person name="Townsend A.K."/>
            <person name="Taff C."/>
        </authorList>
    </citation>
    <scope>NUCLEOTIDE SEQUENCE [LARGE SCALE GENOMIC DNA]</scope>
    <source>
        <strain evidence="6 14">BCW_3791</strain>
    </source>
</reference>
<accession>A0A1E7NLP6</accession>
<evidence type="ECO:0000313" key="13">
    <source>
        <dbReference type="Proteomes" id="UP000482054"/>
    </source>
</evidence>
<dbReference type="Proteomes" id="UP000410873">
    <property type="component" value="Unassembled WGS sequence"/>
</dbReference>
<reference evidence="7 8" key="3">
    <citation type="journal article" date="2019" name="Appl. Environ. Microbiol.">
        <title>Population genetics and characterization of Campylobacter jejuni isolates in western jackdaws and game birds in Finland.</title>
        <authorList>
            <person name="Kovanen S."/>
            <person name="Rossi M."/>
            <person name="Pohja-Mykra M."/>
            <person name="Nieminen T."/>
            <person name="Raunio-Saarnisto M."/>
            <person name="Sauvala M."/>
            <person name="Fredriksson-Ahomaa M."/>
            <person name="Hanninen M.L."/>
            <person name="Kivisto R."/>
        </authorList>
    </citation>
    <scope>NUCLEOTIDE SEQUENCE [LARGE SCALE GENOMIC DNA]</scope>
    <source>
        <strain evidence="7 8">CB296</strain>
    </source>
</reference>
<reference evidence="3 10" key="2">
    <citation type="submission" date="2018-05" db="EMBL/GenBank/DDBJ databases">
        <authorList>
            <consortium name="NARMS: The National Antimicrobial Resistance Monitoring System"/>
        </authorList>
    </citation>
    <scope>NUCLEOTIDE SEQUENCE [LARGE SCALE GENOMIC DNA]</scope>
    <source>
        <strain evidence="3 10">CVM N62988</strain>
    </source>
</reference>
<evidence type="ECO:0000313" key="7">
    <source>
        <dbReference type="EMBL" id="RTJ97025.1"/>
    </source>
</evidence>
<evidence type="ECO:0000313" key="3">
    <source>
        <dbReference type="EMBL" id="EAK6412480.1"/>
    </source>
</evidence>
<protein>
    <submittedName>
        <fullName evidence="7">Uncharacterized protein</fullName>
    </submittedName>
</protein>
<evidence type="ECO:0000313" key="14">
    <source>
        <dbReference type="Proteomes" id="UP000865560"/>
    </source>
</evidence>
<dbReference type="EMBL" id="AACFWJ010000001">
    <property type="protein sequence ID" value="EAK3958278.1"/>
    <property type="molecule type" value="Genomic_DNA"/>
</dbReference>